<dbReference type="PANTHER" id="PTHR42083">
    <property type="entry name" value="MARVEL DOMAIN-CONTAINING PROTEIN"/>
    <property type="match status" value="1"/>
</dbReference>
<evidence type="ECO:0000313" key="2">
    <source>
        <dbReference type="EMBL" id="TQW01239.1"/>
    </source>
</evidence>
<evidence type="ECO:0008006" key="4">
    <source>
        <dbReference type="Google" id="ProtNLM"/>
    </source>
</evidence>
<dbReference type="EMBL" id="SPUK01000001">
    <property type="protein sequence ID" value="TQW01239.1"/>
    <property type="molecule type" value="Genomic_DNA"/>
</dbReference>
<feature type="transmembrane region" description="Helical" evidence="1">
    <location>
        <begin position="53"/>
        <end position="78"/>
    </location>
</feature>
<feature type="transmembrane region" description="Helical" evidence="1">
    <location>
        <begin position="12"/>
        <end position="33"/>
    </location>
</feature>
<dbReference type="OrthoDB" id="5363290at2759"/>
<dbReference type="PANTHER" id="PTHR42083:SF1">
    <property type="entry name" value="MARVEL DOMAIN-CONTAINING PROTEIN"/>
    <property type="match status" value="1"/>
</dbReference>
<dbReference type="AlphaFoldDB" id="A0A545VHN8"/>
<proteinExistence type="predicted"/>
<name>A0A545VHN8_9HYPO</name>
<keyword evidence="1" id="KW-0472">Membrane</keyword>
<keyword evidence="1" id="KW-0812">Transmembrane</keyword>
<keyword evidence="1" id="KW-1133">Transmembrane helix</keyword>
<feature type="transmembrane region" description="Helical" evidence="1">
    <location>
        <begin position="128"/>
        <end position="151"/>
    </location>
</feature>
<feature type="transmembrane region" description="Helical" evidence="1">
    <location>
        <begin position="85"/>
        <end position="108"/>
    </location>
</feature>
<evidence type="ECO:0000313" key="3">
    <source>
        <dbReference type="Proteomes" id="UP000315783"/>
    </source>
</evidence>
<comment type="caution">
    <text evidence="2">The sequence shown here is derived from an EMBL/GenBank/DDBJ whole genome shotgun (WGS) entry which is preliminary data.</text>
</comment>
<dbReference type="Proteomes" id="UP000315783">
    <property type="component" value="Unassembled WGS sequence"/>
</dbReference>
<reference evidence="2 3" key="1">
    <citation type="journal article" date="2019" name="Appl. Microbiol. Biotechnol.">
        <title>Genome sequence of Isaria javanica and comparative genome analysis insights into family S53 peptidase evolution in fungal entomopathogens.</title>
        <authorList>
            <person name="Lin R."/>
            <person name="Zhang X."/>
            <person name="Xin B."/>
            <person name="Zou M."/>
            <person name="Gao Y."/>
            <person name="Qin F."/>
            <person name="Hu Q."/>
            <person name="Xie B."/>
            <person name="Cheng X."/>
        </authorList>
    </citation>
    <scope>NUCLEOTIDE SEQUENCE [LARGE SCALE GENOMIC DNA]</scope>
    <source>
        <strain evidence="2 3">IJ1G</strain>
    </source>
</reference>
<protein>
    <recommendedName>
        <fullName evidence="4">MARVEL domain-containing protein</fullName>
    </recommendedName>
</protein>
<accession>A0A545VHN8</accession>
<organism evidence="2 3">
    <name type="scientific">Cordyceps javanica</name>
    <dbReference type="NCBI Taxonomy" id="43265"/>
    <lineage>
        <taxon>Eukaryota</taxon>
        <taxon>Fungi</taxon>
        <taxon>Dikarya</taxon>
        <taxon>Ascomycota</taxon>
        <taxon>Pezizomycotina</taxon>
        <taxon>Sordariomycetes</taxon>
        <taxon>Hypocreomycetidae</taxon>
        <taxon>Hypocreales</taxon>
        <taxon>Cordycipitaceae</taxon>
        <taxon>Cordyceps</taxon>
    </lineage>
</organism>
<keyword evidence="3" id="KW-1185">Reference proteome</keyword>
<gene>
    <name evidence="2" type="ORF">IF1G_01170</name>
</gene>
<evidence type="ECO:0000256" key="1">
    <source>
        <dbReference type="SAM" id="Phobius"/>
    </source>
</evidence>
<sequence>MLSRLNITKGYLGFAAVYFLLFVLGLTIIGLYATDVQRARELHANLDSKWGSLSAYAPQVFAVVVGCLSSVTCLAYLVPLVFHALGFVAPIWNLVLFILNITLFGVFAKLFLHANAHGNGAVTRMKNAIWVDLTSALLWLLVTVGSAGYWWKHRDVRSRFTGRARV</sequence>